<gene>
    <name evidence="2" type="ordered locus">Tter_0462</name>
</gene>
<evidence type="ECO:0000256" key="1">
    <source>
        <dbReference type="SAM" id="Phobius"/>
    </source>
</evidence>
<dbReference type="PANTHER" id="PTHR43471:SF10">
    <property type="entry name" value="SLL1107 PROTEIN"/>
    <property type="match status" value="1"/>
</dbReference>
<dbReference type="AlphaFoldDB" id="D1CEM7"/>
<accession>D1CEM7</accession>
<dbReference type="GO" id="GO:0005886">
    <property type="term" value="C:plasma membrane"/>
    <property type="evidence" value="ECO:0007669"/>
    <property type="project" value="UniProtKB-SubCell"/>
</dbReference>
<evidence type="ECO:0000313" key="3">
    <source>
        <dbReference type="Proteomes" id="UP000000323"/>
    </source>
</evidence>
<reference evidence="3" key="1">
    <citation type="journal article" date="2010" name="Stand. Genomic Sci.">
        <title>Complete genome sequence of 'Thermobaculum terrenum' type strain (YNP1).</title>
        <authorList>
            <person name="Kiss H."/>
            <person name="Cleland D."/>
            <person name="Lapidus A."/>
            <person name="Lucas S."/>
            <person name="Glavina Del Rio T."/>
            <person name="Nolan M."/>
            <person name="Tice H."/>
            <person name="Han C."/>
            <person name="Goodwin L."/>
            <person name="Pitluck S."/>
            <person name="Liolios K."/>
            <person name="Ivanova N."/>
            <person name="Mavromatis K."/>
            <person name="Ovchinnikova G."/>
            <person name="Pati A."/>
            <person name="Chen A."/>
            <person name="Palaniappan K."/>
            <person name="Land M."/>
            <person name="Hauser L."/>
            <person name="Chang Y."/>
            <person name="Jeffries C."/>
            <person name="Lu M."/>
            <person name="Brettin T."/>
            <person name="Detter J."/>
            <person name="Goker M."/>
            <person name="Tindall B."/>
            <person name="Beck B."/>
            <person name="McDermott T."/>
            <person name="Woyke T."/>
            <person name="Bristow J."/>
            <person name="Eisen J."/>
            <person name="Markowitz V."/>
            <person name="Hugenholtz P."/>
            <person name="Kyrpides N."/>
            <person name="Klenk H."/>
            <person name="Cheng J."/>
        </authorList>
    </citation>
    <scope>NUCLEOTIDE SEQUENCE [LARGE SCALE GENOMIC DNA]</scope>
    <source>
        <strain evidence="3">ATCC BAA-798 / YNP1</strain>
    </source>
</reference>
<feature type="transmembrane region" description="Helical" evidence="1">
    <location>
        <begin position="256"/>
        <end position="275"/>
    </location>
</feature>
<dbReference type="eggNOG" id="COG1277">
    <property type="taxonomic scope" value="Bacteria"/>
</dbReference>
<keyword evidence="3" id="KW-1185">Reference proteome</keyword>
<name>D1CEM7_THET1</name>
<evidence type="ECO:0008006" key="4">
    <source>
        <dbReference type="Google" id="ProtNLM"/>
    </source>
</evidence>
<feature type="transmembrane region" description="Helical" evidence="1">
    <location>
        <begin position="150"/>
        <end position="171"/>
    </location>
</feature>
<proteinExistence type="predicted"/>
<sequence length="280" mass="30758">MRSLLIAKFTFKEALRKKLVIGVILLSIVFVALYVWGFSSLKNNFDERIASGNPPPFSFEFFANALVLMGFYTVNFLCGVMAIFASVGSIASEIDNGTLHSIVPKPIRRWEIVLGKWLGYAFMLAIYVLLMCAAVVITGKLIGDYVPPRYIYGSLLVVLVGIVLLSITVLGSTLFSSLTNGIVVFMLYGVSLMGGIVKQVGEILDSSTLKNIGLATNLVIPSDTLWRLASYVIQPRFSLQMGPTLLSSDTPPSNMMVVYAFAYITLALLIANWIFARRDL</sequence>
<feature type="transmembrane region" description="Helical" evidence="1">
    <location>
        <begin position="61"/>
        <end position="84"/>
    </location>
</feature>
<feature type="transmembrane region" description="Helical" evidence="1">
    <location>
        <begin position="178"/>
        <end position="197"/>
    </location>
</feature>
<dbReference type="EMBL" id="CP001825">
    <property type="protein sequence ID" value="ACZ41383.1"/>
    <property type="molecule type" value="Genomic_DNA"/>
</dbReference>
<keyword evidence="1" id="KW-0472">Membrane</keyword>
<dbReference type="Pfam" id="PF12679">
    <property type="entry name" value="ABC2_membrane_2"/>
    <property type="match status" value="1"/>
</dbReference>
<keyword evidence="1" id="KW-0812">Transmembrane</keyword>
<dbReference type="RefSeq" id="WP_012874418.1">
    <property type="nucleotide sequence ID" value="NC_013525.1"/>
</dbReference>
<dbReference type="Proteomes" id="UP000000323">
    <property type="component" value="Chromosome 1"/>
</dbReference>
<dbReference type="PANTHER" id="PTHR43471">
    <property type="entry name" value="ABC TRANSPORTER PERMEASE"/>
    <property type="match status" value="1"/>
</dbReference>
<organism evidence="2 3">
    <name type="scientific">Thermobaculum terrenum (strain ATCC BAA-798 / CCMEE 7001 / YNP1)</name>
    <dbReference type="NCBI Taxonomy" id="525904"/>
    <lineage>
        <taxon>Bacteria</taxon>
        <taxon>Bacillati</taxon>
        <taxon>Chloroflexota</taxon>
        <taxon>Chloroflexia</taxon>
        <taxon>Candidatus Thermobaculales</taxon>
        <taxon>Candidatus Thermobaculaceae</taxon>
        <taxon>Thermobaculum</taxon>
    </lineage>
</organism>
<dbReference type="KEGG" id="ttr:Tter_0462"/>
<keyword evidence="1" id="KW-1133">Transmembrane helix</keyword>
<dbReference type="HOGENOM" id="CLU_081568_0_0_0"/>
<protein>
    <recommendedName>
        <fullName evidence="4">ABC-type transport system involved in multi-copper enzyme maturation permease component-like protein</fullName>
    </recommendedName>
</protein>
<dbReference type="OrthoDB" id="5146022at2"/>
<evidence type="ECO:0000313" key="2">
    <source>
        <dbReference type="EMBL" id="ACZ41383.1"/>
    </source>
</evidence>
<feature type="transmembrane region" description="Helical" evidence="1">
    <location>
        <begin position="20"/>
        <end position="41"/>
    </location>
</feature>
<feature type="transmembrane region" description="Helical" evidence="1">
    <location>
        <begin position="117"/>
        <end position="138"/>
    </location>
</feature>
<dbReference type="GO" id="GO:0140359">
    <property type="term" value="F:ABC-type transporter activity"/>
    <property type="evidence" value="ECO:0007669"/>
    <property type="project" value="InterPro"/>
</dbReference>
<dbReference type="STRING" id="525904.Tter_0462"/>